<evidence type="ECO:0000313" key="1">
    <source>
        <dbReference type="EMBL" id="EEO27656.1"/>
    </source>
</evidence>
<dbReference type="eggNOG" id="ENOG5033FMS">
    <property type="taxonomic scope" value="Bacteria"/>
</dbReference>
<proteinExistence type="predicted"/>
<dbReference type="Pfam" id="PF23148">
    <property type="entry name" value="Gp77"/>
    <property type="match status" value="1"/>
</dbReference>
<comment type="caution">
    <text evidence="1">The sequence shown here is derived from an EMBL/GenBank/DDBJ whole genome shotgun (WGS) entry which is preliminary data.</text>
</comment>
<organism evidence="1 2">
    <name type="scientific">Oxalobacter paraformigenes</name>
    <dbReference type="NCBI Taxonomy" id="556268"/>
    <lineage>
        <taxon>Bacteria</taxon>
        <taxon>Pseudomonadati</taxon>
        <taxon>Pseudomonadota</taxon>
        <taxon>Betaproteobacteria</taxon>
        <taxon>Burkholderiales</taxon>
        <taxon>Oxalobacteraceae</taxon>
        <taxon>Oxalobacter</taxon>
    </lineage>
</organism>
<dbReference type="AlphaFoldDB" id="C3X370"/>
<reference evidence="1" key="1">
    <citation type="submission" date="2011-10" db="EMBL/GenBank/DDBJ databases">
        <title>The Genome Sequence of Oxalobacter formigenes HOxBLS.</title>
        <authorList>
            <consortium name="The Broad Institute Genome Sequencing Platform"/>
            <person name="Earl A."/>
            <person name="Ward D."/>
            <person name="Feldgarden M."/>
            <person name="Gevers D."/>
            <person name="Allison M.J."/>
            <person name="Humphrey S."/>
            <person name="Young S.K."/>
            <person name="Zeng Q."/>
            <person name="Gargeya S."/>
            <person name="Fitzgerald M."/>
            <person name="Haas B."/>
            <person name="Abouelleil A."/>
            <person name="Alvarado L."/>
            <person name="Arachchi H.M."/>
            <person name="Berlin A."/>
            <person name="Brown A."/>
            <person name="Chapman S.B."/>
            <person name="Chen Z."/>
            <person name="Dunbar C."/>
            <person name="Freedman E."/>
            <person name="Gearin G."/>
            <person name="Goldberg J."/>
            <person name="Griggs A."/>
            <person name="Gujja S."/>
            <person name="Heiman D."/>
            <person name="Howarth C."/>
            <person name="Larson L."/>
            <person name="Lui A."/>
            <person name="MacDonald P.J.P."/>
            <person name="Montmayeur A."/>
            <person name="Murphy C."/>
            <person name="Neiman D."/>
            <person name="Pearson M."/>
            <person name="Priest M."/>
            <person name="Roberts A."/>
            <person name="Saif S."/>
            <person name="Shea T."/>
            <person name="Shenoy N."/>
            <person name="Sisk P."/>
            <person name="Stolte C."/>
            <person name="Sykes S."/>
            <person name="Wortman J."/>
            <person name="Nusbaum C."/>
            <person name="Birren B."/>
        </authorList>
    </citation>
    <scope>NUCLEOTIDE SEQUENCE [LARGE SCALE GENOMIC DNA]</scope>
    <source>
        <strain evidence="1">HOxBLS</strain>
    </source>
</reference>
<dbReference type="HOGENOM" id="CLU_775771_0_0_4"/>
<gene>
    <name evidence="1" type="ORF">OFAG_00809</name>
</gene>
<dbReference type="InterPro" id="IPR056928">
    <property type="entry name" value="Gp77-like"/>
</dbReference>
<accession>C3X370</accession>
<evidence type="ECO:0000313" key="2">
    <source>
        <dbReference type="Proteomes" id="UP000003973"/>
    </source>
</evidence>
<sequence length="357" mass="39746">MELVKSTNTTFKAEQDKDAFLDYAIDWSDWLLKDDVIISSDWQSDYGLTLSSAFIDGACTTVWVQGGIPNRWYNVTNTVKSKSGRIDQRTFQLHIVDEKTELEGTALFPDMGKAVESLKNNQLAITSCLPQTDFSEDYLAAKLRAAEADAERRLRVFFSETVVFAYEPTQQEIDELPEGMRWHEEAAYDYEPSLWTSEDWGYLVLRKTPVLAVEKCVFSYPAPTTGFFTVPDSWIRVDKKAGHIRFVPSGSALGVAPLTGFVISALGGGCQIPDMIRLRYRAGLRNAGKDYPDLVDIVKKMAVLRILHDAHIPQSGSISADGLSQSTSLQMAAFQDEIDSALDHLAQSIHGVSMVIL</sequence>
<dbReference type="EMBL" id="ACDP02000023">
    <property type="protein sequence ID" value="EEO27656.1"/>
    <property type="molecule type" value="Genomic_DNA"/>
</dbReference>
<name>C3X370_9BURK</name>
<protein>
    <submittedName>
        <fullName evidence="1">Uncharacterized protein</fullName>
    </submittedName>
</protein>
<dbReference type="Proteomes" id="UP000003973">
    <property type="component" value="Unassembled WGS sequence"/>
</dbReference>
<keyword evidence="2" id="KW-1185">Reference proteome</keyword>
<dbReference type="RefSeq" id="WP_005876800.1">
    <property type="nucleotide sequence ID" value="NZ_CABMNL010000001.1"/>
</dbReference>